<dbReference type="eggNOG" id="COG1129">
    <property type="taxonomic scope" value="Bacteria"/>
</dbReference>
<keyword evidence="3" id="KW-0813">Transport</keyword>
<evidence type="ECO:0000256" key="5">
    <source>
        <dbReference type="ARBA" id="ARBA00022737"/>
    </source>
</evidence>
<dbReference type="OrthoDB" id="501320at2"/>
<dbReference type="HOGENOM" id="CLU_000604_86_7_6"/>
<comment type="function">
    <text evidence="10">Probably part of an ABC transporter complex. Responsible for energy coupling to the transport system.</text>
</comment>
<dbReference type="InterPro" id="IPR050095">
    <property type="entry name" value="ECF_ABC_transporter_ATP-bd"/>
</dbReference>
<evidence type="ECO:0000256" key="2">
    <source>
        <dbReference type="ARBA" id="ARBA00005417"/>
    </source>
</evidence>
<evidence type="ECO:0000256" key="6">
    <source>
        <dbReference type="ARBA" id="ARBA00022741"/>
    </source>
</evidence>
<dbReference type="Proteomes" id="UP000018458">
    <property type="component" value="Unassembled WGS sequence"/>
</dbReference>
<evidence type="ECO:0000256" key="9">
    <source>
        <dbReference type="ARBA" id="ARBA00023136"/>
    </source>
</evidence>
<dbReference type="RefSeq" id="WP_009142248.1">
    <property type="nucleotide sequence ID" value="NZ_GL830939.1"/>
</dbReference>
<dbReference type="Pfam" id="PF00005">
    <property type="entry name" value="ABC_tran"/>
    <property type="match status" value="2"/>
</dbReference>
<comment type="subcellular location">
    <subcellularLocation>
        <location evidence="1">Cell membrane</location>
        <topology evidence="1">Peripheral membrane protein</topology>
    </subcellularLocation>
</comment>
<evidence type="ECO:0000259" key="11">
    <source>
        <dbReference type="PROSITE" id="PS50893"/>
    </source>
</evidence>
<dbReference type="AlphaFoldDB" id="E8LH60"/>
<evidence type="ECO:0000256" key="7">
    <source>
        <dbReference type="ARBA" id="ARBA00022840"/>
    </source>
</evidence>
<keyword evidence="6" id="KW-0547">Nucleotide-binding</keyword>
<sequence length="467" mass="51859">MIEVKNVSYTYSDSKEKALNNVSFTVNDGEIVLCTGRSGCGKSTVIRVINGLCPSYYGGTLEGSVSIDSEITASMDLTGISRKVGTLFQDPERQFFALNVEDEIVFALEWMGLSRDEIKRRLESVIKRFSLEDIRNNSIAALSEGQKQKVGLAEIVALHGKNIILDEPTANLDPQSTEDLARLLFELKQEGYCIFIVDHRHYWLNAIADRVLIMSNGKIEKEGNFSILDNASLQKEYGLRKAYVTDRRALLKDLDPNGDDYVVKGEHVAFSYKDGKTIFKDLNFAVPEGINVLIGENGIGKTTLSRLIFGLEKLSGGKIEFKEPKGKKPLQLGSIVLQNTDYQLNMQTVYQEVAICMTLAEGVKPQPGKVMELLEKLDLSALSYRHPQSLSGGQKQRLVIACALAKNPQVLVLDEPTSGLDGANMQRIKNILHDYAKDGRAALVITHDLELIDDMNLKALRLKKESV</sequence>
<keyword evidence="13" id="KW-1185">Reference proteome</keyword>
<keyword evidence="4" id="KW-1003">Cell membrane</keyword>
<evidence type="ECO:0000313" key="12">
    <source>
        <dbReference type="EMBL" id="EFY08154.1"/>
    </source>
</evidence>
<evidence type="ECO:0000256" key="8">
    <source>
        <dbReference type="ARBA" id="ARBA00022967"/>
    </source>
</evidence>
<organism evidence="12 13">
    <name type="scientific">Succinatimonas hippei (strain DSM 22608 / JCM 16073 / KCTC 15190 / YIT 12066)</name>
    <dbReference type="NCBI Taxonomy" id="762983"/>
    <lineage>
        <taxon>Bacteria</taxon>
        <taxon>Pseudomonadati</taxon>
        <taxon>Pseudomonadota</taxon>
        <taxon>Gammaproteobacteria</taxon>
        <taxon>Aeromonadales</taxon>
        <taxon>Succinivibrionaceae</taxon>
        <taxon>Succinatimonas</taxon>
    </lineage>
</organism>
<dbReference type="PANTHER" id="PTHR43553">
    <property type="entry name" value="HEAVY METAL TRANSPORTER"/>
    <property type="match status" value="1"/>
</dbReference>
<dbReference type="InterPro" id="IPR027417">
    <property type="entry name" value="P-loop_NTPase"/>
</dbReference>
<dbReference type="GO" id="GO:0005524">
    <property type="term" value="F:ATP binding"/>
    <property type="evidence" value="ECO:0007669"/>
    <property type="project" value="UniProtKB-KW"/>
</dbReference>
<accession>E8LH60</accession>
<comment type="caution">
    <text evidence="12">The sequence shown here is derived from an EMBL/GenBank/DDBJ whole genome shotgun (WGS) entry which is preliminary data.</text>
</comment>
<dbReference type="InterPro" id="IPR003439">
    <property type="entry name" value="ABC_transporter-like_ATP-bd"/>
</dbReference>
<dbReference type="CDD" id="cd03225">
    <property type="entry name" value="ABC_cobalt_CbiO_domain1"/>
    <property type="match status" value="1"/>
</dbReference>
<comment type="similarity">
    <text evidence="2">Belongs to the ABC transporter superfamily.</text>
</comment>
<dbReference type="SMART" id="SM00382">
    <property type="entry name" value="AAA"/>
    <property type="match status" value="2"/>
</dbReference>
<dbReference type="PROSITE" id="PS00211">
    <property type="entry name" value="ABC_TRANSPORTER_1"/>
    <property type="match status" value="1"/>
</dbReference>
<protein>
    <submittedName>
        <fullName evidence="12">ABC transporter, ATP-binding protein</fullName>
    </submittedName>
</protein>
<keyword evidence="5" id="KW-0677">Repeat</keyword>
<evidence type="ECO:0000256" key="1">
    <source>
        <dbReference type="ARBA" id="ARBA00004202"/>
    </source>
</evidence>
<evidence type="ECO:0000256" key="10">
    <source>
        <dbReference type="ARBA" id="ARBA00025157"/>
    </source>
</evidence>
<evidence type="ECO:0000313" key="13">
    <source>
        <dbReference type="Proteomes" id="UP000018458"/>
    </source>
</evidence>
<gene>
    <name evidence="12" type="ORF">HMPREF9444_00016</name>
</gene>
<feature type="domain" description="ABC transporter" evidence="11">
    <location>
        <begin position="263"/>
        <end position="467"/>
    </location>
</feature>
<evidence type="ECO:0000256" key="4">
    <source>
        <dbReference type="ARBA" id="ARBA00022475"/>
    </source>
</evidence>
<reference evidence="12 13" key="1">
    <citation type="submission" date="2011-01" db="EMBL/GenBank/DDBJ databases">
        <authorList>
            <person name="Weinstock G."/>
            <person name="Sodergren E."/>
            <person name="Clifton S."/>
            <person name="Fulton L."/>
            <person name="Fulton B."/>
            <person name="Courtney L."/>
            <person name="Fronick C."/>
            <person name="Harrison M."/>
            <person name="Strong C."/>
            <person name="Farmer C."/>
            <person name="Delahaunty K."/>
            <person name="Markovic C."/>
            <person name="Hall O."/>
            <person name="Minx P."/>
            <person name="Tomlinson C."/>
            <person name="Mitreva M."/>
            <person name="Hou S."/>
            <person name="Chen J."/>
            <person name="Wollam A."/>
            <person name="Pepin K.H."/>
            <person name="Johnson M."/>
            <person name="Bhonagiri V."/>
            <person name="Zhang X."/>
            <person name="Suruliraj S."/>
            <person name="Warren W."/>
            <person name="Chinwalla A."/>
            <person name="Mardis E.R."/>
            <person name="Wilson R.K."/>
        </authorList>
    </citation>
    <scope>NUCLEOTIDE SEQUENCE [LARGE SCALE GENOMIC DNA]</scope>
    <source>
        <strain evidence="13">DSM 22608 / JCM 16073 / KCTC 15190 / YIT 12066</strain>
    </source>
</reference>
<dbReference type="STRING" id="762983.HMPREF9444_00016"/>
<name>E8LH60_SUCHY</name>
<keyword evidence="9" id="KW-0472">Membrane</keyword>
<dbReference type="InterPro" id="IPR017871">
    <property type="entry name" value="ABC_transporter-like_CS"/>
</dbReference>
<dbReference type="InterPro" id="IPR003593">
    <property type="entry name" value="AAA+_ATPase"/>
</dbReference>
<proteinExistence type="inferred from homology"/>
<dbReference type="GO" id="GO:0016887">
    <property type="term" value="F:ATP hydrolysis activity"/>
    <property type="evidence" value="ECO:0007669"/>
    <property type="project" value="InterPro"/>
</dbReference>
<keyword evidence="8" id="KW-1278">Translocase</keyword>
<dbReference type="GO" id="GO:0043190">
    <property type="term" value="C:ATP-binding cassette (ABC) transporter complex"/>
    <property type="evidence" value="ECO:0007669"/>
    <property type="project" value="TreeGrafter"/>
</dbReference>
<keyword evidence="7 12" id="KW-0067">ATP-binding</keyword>
<dbReference type="SUPFAM" id="SSF52540">
    <property type="entry name" value="P-loop containing nucleoside triphosphate hydrolases"/>
    <property type="match status" value="2"/>
</dbReference>
<feature type="domain" description="ABC transporter" evidence="11">
    <location>
        <begin position="2"/>
        <end position="241"/>
    </location>
</feature>
<dbReference type="PANTHER" id="PTHR43553:SF23">
    <property type="entry name" value="ABC TRANSPORTER ATP-BINDING COMPONENT"/>
    <property type="match status" value="1"/>
</dbReference>
<dbReference type="InterPro" id="IPR015856">
    <property type="entry name" value="ABC_transpr_CbiO/EcfA_su"/>
</dbReference>
<dbReference type="Gene3D" id="3.40.50.300">
    <property type="entry name" value="P-loop containing nucleotide triphosphate hydrolases"/>
    <property type="match status" value="2"/>
</dbReference>
<dbReference type="GO" id="GO:0042626">
    <property type="term" value="F:ATPase-coupled transmembrane transporter activity"/>
    <property type="evidence" value="ECO:0007669"/>
    <property type="project" value="TreeGrafter"/>
</dbReference>
<dbReference type="EMBL" id="AEVO01000001">
    <property type="protein sequence ID" value="EFY08154.1"/>
    <property type="molecule type" value="Genomic_DNA"/>
</dbReference>
<dbReference type="PROSITE" id="PS50893">
    <property type="entry name" value="ABC_TRANSPORTER_2"/>
    <property type="match status" value="2"/>
</dbReference>
<evidence type="ECO:0000256" key="3">
    <source>
        <dbReference type="ARBA" id="ARBA00022448"/>
    </source>
</evidence>